<evidence type="ECO:0000259" key="3">
    <source>
        <dbReference type="Pfam" id="PF00264"/>
    </source>
</evidence>
<keyword evidence="2" id="KW-0472">Membrane</keyword>
<dbReference type="SUPFAM" id="SSF48056">
    <property type="entry name" value="Di-copper centre-containing domain"/>
    <property type="match status" value="1"/>
</dbReference>
<comment type="caution">
    <text evidence="4">The sequence shown here is derived from an EMBL/GenBank/DDBJ whole genome shotgun (WGS) entry which is preliminary data.</text>
</comment>
<dbReference type="InterPro" id="IPR008922">
    <property type="entry name" value="Di-copper_centre_dom_sf"/>
</dbReference>
<evidence type="ECO:0000256" key="2">
    <source>
        <dbReference type="SAM" id="Phobius"/>
    </source>
</evidence>
<evidence type="ECO:0000313" key="4">
    <source>
        <dbReference type="EMBL" id="KAJ8604299.1"/>
    </source>
</evidence>
<feature type="region of interest" description="Disordered" evidence="1">
    <location>
        <begin position="57"/>
        <end position="78"/>
    </location>
</feature>
<evidence type="ECO:0000313" key="5">
    <source>
        <dbReference type="Proteomes" id="UP001230188"/>
    </source>
</evidence>
<dbReference type="InterPro" id="IPR002227">
    <property type="entry name" value="Tyrosinase_Cu-bd"/>
</dbReference>
<dbReference type="Pfam" id="PF00264">
    <property type="entry name" value="Tyrosinase"/>
    <property type="match status" value="1"/>
</dbReference>
<organism evidence="4 5">
    <name type="scientific">Chrysophaeum taylorii</name>
    <dbReference type="NCBI Taxonomy" id="2483200"/>
    <lineage>
        <taxon>Eukaryota</taxon>
        <taxon>Sar</taxon>
        <taxon>Stramenopiles</taxon>
        <taxon>Ochrophyta</taxon>
        <taxon>Pelagophyceae</taxon>
        <taxon>Pelagomonadales</taxon>
        <taxon>Pelagomonadaceae</taxon>
        <taxon>Chrysophaeum</taxon>
    </lineage>
</organism>
<keyword evidence="5" id="KW-1185">Reference proteome</keyword>
<proteinExistence type="predicted"/>
<feature type="domain" description="Tyrosinase copper-binding" evidence="3">
    <location>
        <begin position="263"/>
        <end position="447"/>
    </location>
</feature>
<reference evidence="4" key="1">
    <citation type="submission" date="2023-01" db="EMBL/GenBank/DDBJ databases">
        <title>Metagenome sequencing of chrysophaentin producing Chrysophaeum taylorii.</title>
        <authorList>
            <person name="Davison J."/>
            <person name="Bewley C."/>
        </authorList>
    </citation>
    <scope>NUCLEOTIDE SEQUENCE</scope>
    <source>
        <strain evidence="4">NIES-1699</strain>
    </source>
</reference>
<dbReference type="AlphaFoldDB" id="A0AAD7XMK8"/>
<dbReference type="Gene3D" id="1.10.1280.10">
    <property type="entry name" value="Di-copper center containing domain from catechol oxidase"/>
    <property type="match status" value="1"/>
</dbReference>
<dbReference type="GO" id="GO:0016491">
    <property type="term" value="F:oxidoreductase activity"/>
    <property type="evidence" value="ECO:0007669"/>
    <property type="project" value="InterPro"/>
</dbReference>
<dbReference type="Proteomes" id="UP001230188">
    <property type="component" value="Unassembled WGS sequence"/>
</dbReference>
<protein>
    <recommendedName>
        <fullName evidence="3">Tyrosinase copper-binding domain-containing protein</fullName>
    </recommendedName>
</protein>
<keyword evidence="2" id="KW-1133">Transmembrane helix</keyword>
<dbReference type="EMBL" id="JAQMWT010000334">
    <property type="protein sequence ID" value="KAJ8604299.1"/>
    <property type="molecule type" value="Genomic_DNA"/>
</dbReference>
<sequence length="701" mass="78649">MVGRIRGADHAAAAAAAADLSVVPRLLVVASGLAALVLVLSTSSARQQALHQTILRMTEEPSSATGGGSGPKTTTTTEKIEFQRRLSFRVSNEYVDRDGVAIGEGRLPWQHIVEPHRETRLTALLDGRECAERCRNGDWEIDGVAGTPGDATTHTFTSTGFHVVRFKLDSARPTSKRRGGNAMTRWATRLLSPSKEEENNRVAASDFVVVEDRVMCKWVRRELRSLSEADRELFFATMHALWLVPTKAGQARWGSRYKGSEYFVRKHLYGAASAECDHWHDNAGLMTHHMAFTLELEQALQAIDARVAMPYWEYSLDAELYGLAWQDSIVFDDAWFGEVSPAGPLHAVANGRWAYTPVLRNARGYSNITNQWGLLRSPWNQNPIPFVTRHDKILGNGEFQPTFPGCADFDEAMSTTSLADIVPYLNGITHGPVHLMIGGQWHQNASAIARFFDGAETNFLLMNKIVWRHGFLRCDGTCVEGVDDLDGCTCVCPPEYIETRSPYDILVNETGILHWLATYSAGKIYYDDEDDKYHVVNFSPVEEDAAWGSIYEALCNPGWVGEMFTSAAPADPIFYVIHTTAERFLWARIMLSRENATSWPFNDTWGYSHEVDTPSDTGQVCHWDDSNNVRGGRALPSCVFDTCPGHRLHDTIPFENFQGKGETYTNEQYWTFMQPTSEHLPYTYDTFQYPWCAALGYHWAP</sequence>
<name>A0AAD7XMK8_9STRA</name>
<accession>A0AAD7XMK8</accession>
<gene>
    <name evidence="4" type="ORF">CTAYLR_002527</name>
</gene>
<feature type="transmembrane region" description="Helical" evidence="2">
    <location>
        <begin position="12"/>
        <end position="40"/>
    </location>
</feature>
<keyword evidence="2" id="KW-0812">Transmembrane</keyword>
<evidence type="ECO:0000256" key="1">
    <source>
        <dbReference type="SAM" id="MobiDB-lite"/>
    </source>
</evidence>